<sequence length="223" mass="24937">MKTFIWISAVVICSISCISVSEAQSQTVKVQSGQSVTLWSPTRPGDAVIIWSRLINANKASCICSMTASNEAHFCDGFNKRKYEMGVSTNNTVFLTIKTVELSDSGLYFCQYLKKKKITYYVIQLNAEGSEKTQDDLTTQSQPTYETTCVMSLILSGLTVFLLMIVTGLVVSLRKLQTAENEEQKTRQRENLASDDLNYAAVSFCPKKRRREVESNAVYSATR</sequence>
<dbReference type="InterPro" id="IPR013106">
    <property type="entry name" value="Ig_V-set"/>
</dbReference>
<gene>
    <name evidence="5" type="primary">LOC114851335</name>
</gene>
<evidence type="ECO:0000259" key="3">
    <source>
        <dbReference type="Pfam" id="PF07686"/>
    </source>
</evidence>
<accession>A0A6P7LYA5</accession>
<keyword evidence="1" id="KW-1133">Transmembrane helix</keyword>
<name>A0A6P7LYA5_BETSP</name>
<feature type="transmembrane region" description="Helical" evidence="1">
    <location>
        <begin position="150"/>
        <end position="171"/>
    </location>
</feature>
<feature type="signal peptide" evidence="2">
    <location>
        <begin position="1"/>
        <end position="23"/>
    </location>
</feature>
<evidence type="ECO:0000256" key="1">
    <source>
        <dbReference type="SAM" id="Phobius"/>
    </source>
</evidence>
<evidence type="ECO:0000256" key="2">
    <source>
        <dbReference type="SAM" id="SignalP"/>
    </source>
</evidence>
<dbReference type="AlphaFoldDB" id="A0A6P7LYA5"/>
<protein>
    <submittedName>
        <fullName evidence="5">Uncharacterized protein LOC114851335</fullName>
    </submittedName>
</protein>
<dbReference type="InterPro" id="IPR036179">
    <property type="entry name" value="Ig-like_dom_sf"/>
</dbReference>
<dbReference type="Pfam" id="PF07686">
    <property type="entry name" value="V-set"/>
    <property type="match status" value="1"/>
</dbReference>
<keyword evidence="2" id="KW-0732">Signal</keyword>
<dbReference type="KEGG" id="bspl:114851335"/>
<dbReference type="Gene3D" id="2.60.40.10">
    <property type="entry name" value="Immunoglobulins"/>
    <property type="match status" value="1"/>
</dbReference>
<dbReference type="RefSeq" id="XP_028998944.1">
    <property type="nucleotide sequence ID" value="XM_029143111.2"/>
</dbReference>
<reference evidence="5" key="1">
    <citation type="submission" date="2025-08" db="UniProtKB">
        <authorList>
            <consortium name="RefSeq"/>
        </authorList>
    </citation>
    <scope>IDENTIFICATION</scope>
</reference>
<dbReference type="InParanoid" id="A0A6P7LYA5"/>
<evidence type="ECO:0000313" key="4">
    <source>
        <dbReference type="Proteomes" id="UP000515150"/>
    </source>
</evidence>
<keyword evidence="1" id="KW-0472">Membrane</keyword>
<dbReference type="InterPro" id="IPR013783">
    <property type="entry name" value="Ig-like_fold"/>
</dbReference>
<dbReference type="FunCoup" id="A0A6P7LYA5">
    <property type="interactions" value="34"/>
</dbReference>
<dbReference type="GeneID" id="114851335"/>
<keyword evidence="1" id="KW-0812">Transmembrane</keyword>
<keyword evidence="4" id="KW-1185">Reference proteome</keyword>
<proteinExistence type="predicted"/>
<feature type="chain" id="PRO_5027954273" evidence="2">
    <location>
        <begin position="24"/>
        <end position="223"/>
    </location>
</feature>
<dbReference type="SUPFAM" id="SSF48726">
    <property type="entry name" value="Immunoglobulin"/>
    <property type="match status" value="1"/>
</dbReference>
<dbReference type="Proteomes" id="UP000515150">
    <property type="component" value="Chromosome 2"/>
</dbReference>
<feature type="domain" description="Immunoglobulin V-set" evidence="3">
    <location>
        <begin position="25"/>
        <end position="116"/>
    </location>
</feature>
<evidence type="ECO:0000313" key="5">
    <source>
        <dbReference type="RefSeq" id="XP_028998944.1"/>
    </source>
</evidence>
<organism evidence="4 5">
    <name type="scientific">Betta splendens</name>
    <name type="common">Siamese fighting fish</name>
    <dbReference type="NCBI Taxonomy" id="158456"/>
    <lineage>
        <taxon>Eukaryota</taxon>
        <taxon>Metazoa</taxon>
        <taxon>Chordata</taxon>
        <taxon>Craniata</taxon>
        <taxon>Vertebrata</taxon>
        <taxon>Euteleostomi</taxon>
        <taxon>Actinopterygii</taxon>
        <taxon>Neopterygii</taxon>
        <taxon>Teleostei</taxon>
        <taxon>Neoteleostei</taxon>
        <taxon>Acanthomorphata</taxon>
        <taxon>Anabantaria</taxon>
        <taxon>Anabantiformes</taxon>
        <taxon>Anabantoidei</taxon>
        <taxon>Osphronemidae</taxon>
        <taxon>Betta</taxon>
    </lineage>
</organism>
<dbReference type="OrthoDB" id="9932608at2759"/>